<gene>
    <name evidence="10" type="ORF">ADIMK_3594</name>
</gene>
<feature type="transmembrane region" description="Helical" evidence="8">
    <location>
        <begin position="153"/>
        <end position="186"/>
    </location>
</feature>
<dbReference type="Pfam" id="PF13231">
    <property type="entry name" value="PMT_2"/>
    <property type="match status" value="1"/>
</dbReference>
<sequence>MLSSRPVNGIAGYLLLSVIVMVAYRLLVIDLTPVHLFFDEAYYLSWAQTPDWGYYSKPPMVAWVIWLTTTLLGDAEWAVKAGAAMLYGLTALLVADTGRLLFDRRTGVFAGFILLLMPLVSFNSLFITTDAPLLFFWALAIRLFLQAESSNGLIWWCLAGLAGGLGLLSKYTFILLPVSFLLLAVFCERGRALLRTPGFWLACALATACLLPNLYWNYRHDFISFQHTAEISHQGENPVSLTRLLEFWLGQAAVFGPLLALTLVSALRCRKGVSRCDGERFAWALFWPTFIVISAQALLARANINWAAPAYIGGALVVAYHLSHTTRRWWPPLALGVNLLLALIFYHYVFILNLAGIEPGRHSNPYKRVMGWPALVAQLQPEFDSRPDIPLASDSRRLLAYFGYYLSPHRYQGYALNRDGHIDDHYELMRSIDRDSPQRLLFVSQHLGTEALLRYFDHVEKIATAHVDIFDDFSRNAQLYLVTGYRDGEANMASDQEVRNAHAKTP</sequence>
<name>A0A081FUU9_9GAMM</name>
<feature type="transmembrane region" description="Helical" evidence="8">
    <location>
        <begin position="281"/>
        <end position="300"/>
    </location>
</feature>
<dbReference type="RefSeq" id="WP_051693093.1">
    <property type="nucleotide sequence ID" value="NZ_JMQN01000053.1"/>
</dbReference>
<reference evidence="10 11" key="1">
    <citation type="submission" date="2014-04" db="EMBL/GenBank/DDBJ databases">
        <title>Marinobacterium kochiensis sp. nov., isolated from sediment sample collected from Kochi backwaters in Kerala, India.</title>
        <authorList>
            <person name="Singh A."/>
            <person name="Pinnaka A.K."/>
        </authorList>
    </citation>
    <scope>NUCLEOTIDE SEQUENCE [LARGE SCALE GENOMIC DNA]</scope>
    <source>
        <strain evidence="10 11">AK27</strain>
    </source>
</reference>
<evidence type="ECO:0000313" key="11">
    <source>
        <dbReference type="Proteomes" id="UP000028252"/>
    </source>
</evidence>
<comment type="subcellular location">
    <subcellularLocation>
        <location evidence="1">Cell membrane</location>
        <topology evidence="1">Multi-pass membrane protein</topology>
    </subcellularLocation>
</comment>
<evidence type="ECO:0000256" key="6">
    <source>
        <dbReference type="ARBA" id="ARBA00022989"/>
    </source>
</evidence>
<dbReference type="STRING" id="1232683.ADIMK_3594"/>
<evidence type="ECO:0000259" key="9">
    <source>
        <dbReference type="Pfam" id="PF13231"/>
    </source>
</evidence>
<evidence type="ECO:0000256" key="7">
    <source>
        <dbReference type="ARBA" id="ARBA00023136"/>
    </source>
</evidence>
<feature type="transmembrane region" description="Helical" evidence="8">
    <location>
        <begin position="306"/>
        <end position="323"/>
    </location>
</feature>
<dbReference type="AlphaFoldDB" id="A0A081FUU9"/>
<feature type="transmembrane region" description="Helical" evidence="8">
    <location>
        <begin position="107"/>
        <end position="127"/>
    </location>
</feature>
<dbReference type="GO" id="GO:0009103">
    <property type="term" value="P:lipopolysaccharide biosynthetic process"/>
    <property type="evidence" value="ECO:0007669"/>
    <property type="project" value="UniProtKB-ARBA"/>
</dbReference>
<dbReference type="PATRIC" id="fig|1232683.4.peg.3535"/>
<dbReference type="PANTHER" id="PTHR33908:SF11">
    <property type="entry name" value="MEMBRANE PROTEIN"/>
    <property type="match status" value="1"/>
</dbReference>
<dbReference type="EMBL" id="JMQN01000053">
    <property type="protein sequence ID" value="KEA62304.1"/>
    <property type="molecule type" value="Genomic_DNA"/>
</dbReference>
<organism evidence="10 11">
    <name type="scientific">Marinobacterium lacunae</name>
    <dbReference type="NCBI Taxonomy" id="1232683"/>
    <lineage>
        <taxon>Bacteria</taxon>
        <taxon>Pseudomonadati</taxon>
        <taxon>Pseudomonadota</taxon>
        <taxon>Gammaproteobacteria</taxon>
        <taxon>Oceanospirillales</taxon>
        <taxon>Oceanospirillaceae</taxon>
        <taxon>Marinobacterium</taxon>
    </lineage>
</organism>
<keyword evidence="3" id="KW-0328">Glycosyltransferase</keyword>
<keyword evidence="7 8" id="KW-0472">Membrane</keyword>
<evidence type="ECO:0000256" key="4">
    <source>
        <dbReference type="ARBA" id="ARBA00022679"/>
    </source>
</evidence>
<accession>A0A081FUU9</accession>
<dbReference type="eggNOG" id="COG1807">
    <property type="taxonomic scope" value="Bacteria"/>
</dbReference>
<evidence type="ECO:0000256" key="3">
    <source>
        <dbReference type="ARBA" id="ARBA00022676"/>
    </source>
</evidence>
<dbReference type="OrthoDB" id="108054at2"/>
<keyword evidence="4" id="KW-0808">Transferase</keyword>
<comment type="caution">
    <text evidence="10">The sequence shown here is derived from an EMBL/GenBank/DDBJ whole genome shotgun (WGS) entry which is preliminary data.</text>
</comment>
<evidence type="ECO:0000256" key="2">
    <source>
        <dbReference type="ARBA" id="ARBA00022475"/>
    </source>
</evidence>
<feature type="transmembrane region" description="Helical" evidence="8">
    <location>
        <begin position="247"/>
        <end position="269"/>
    </location>
</feature>
<dbReference type="GO" id="GO:0005886">
    <property type="term" value="C:plasma membrane"/>
    <property type="evidence" value="ECO:0007669"/>
    <property type="project" value="UniProtKB-SubCell"/>
</dbReference>
<feature type="transmembrane region" description="Helical" evidence="8">
    <location>
        <begin position="77"/>
        <end position="95"/>
    </location>
</feature>
<keyword evidence="5 8" id="KW-0812">Transmembrane</keyword>
<dbReference type="Proteomes" id="UP000028252">
    <property type="component" value="Unassembled WGS sequence"/>
</dbReference>
<feature type="domain" description="Glycosyltransferase RgtA/B/C/D-like" evidence="9">
    <location>
        <begin position="56"/>
        <end position="216"/>
    </location>
</feature>
<proteinExistence type="predicted"/>
<keyword evidence="6 8" id="KW-1133">Transmembrane helix</keyword>
<dbReference type="PANTHER" id="PTHR33908">
    <property type="entry name" value="MANNOSYLTRANSFERASE YKCB-RELATED"/>
    <property type="match status" value="1"/>
</dbReference>
<feature type="transmembrane region" description="Helical" evidence="8">
    <location>
        <begin position="7"/>
        <end position="27"/>
    </location>
</feature>
<evidence type="ECO:0000256" key="8">
    <source>
        <dbReference type="SAM" id="Phobius"/>
    </source>
</evidence>
<dbReference type="InterPro" id="IPR050297">
    <property type="entry name" value="LipidA_mod_glycosyltrf_83"/>
</dbReference>
<evidence type="ECO:0000313" key="10">
    <source>
        <dbReference type="EMBL" id="KEA62304.1"/>
    </source>
</evidence>
<evidence type="ECO:0000256" key="5">
    <source>
        <dbReference type="ARBA" id="ARBA00022692"/>
    </source>
</evidence>
<evidence type="ECO:0000256" key="1">
    <source>
        <dbReference type="ARBA" id="ARBA00004651"/>
    </source>
</evidence>
<keyword evidence="2" id="KW-1003">Cell membrane</keyword>
<feature type="transmembrane region" description="Helical" evidence="8">
    <location>
        <begin position="335"/>
        <end position="357"/>
    </location>
</feature>
<dbReference type="InterPro" id="IPR038731">
    <property type="entry name" value="RgtA/B/C-like"/>
</dbReference>
<dbReference type="GO" id="GO:0016763">
    <property type="term" value="F:pentosyltransferase activity"/>
    <property type="evidence" value="ECO:0007669"/>
    <property type="project" value="TreeGrafter"/>
</dbReference>
<feature type="transmembrane region" description="Helical" evidence="8">
    <location>
        <begin position="198"/>
        <end position="216"/>
    </location>
</feature>
<protein>
    <recommendedName>
        <fullName evidence="9">Glycosyltransferase RgtA/B/C/D-like domain-containing protein</fullName>
    </recommendedName>
</protein>
<keyword evidence="11" id="KW-1185">Reference proteome</keyword>